<evidence type="ECO:0008006" key="5">
    <source>
        <dbReference type="Google" id="ProtNLM"/>
    </source>
</evidence>
<dbReference type="GeneID" id="2897646"/>
<dbReference type="eggNOG" id="COG1479">
    <property type="taxonomic scope" value="Bacteria"/>
</dbReference>
<gene>
    <name evidence="3" type="ordered locus">Mfl305</name>
</gene>
<dbReference type="Pfam" id="PF07510">
    <property type="entry name" value="GmrSD_C"/>
    <property type="match status" value="1"/>
</dbReference>
<dbReference type="PANTHER" id="PTHR35149:SF1">
    <property type="entry name" value="DUF5655 DOMAIN-CONTAINING PROTEIN"/>
    <property type="match status" value="1"/>
</dbReference>
<dbReference type="PaxDb" id="265311-Mfl305"/>
<dbReference type="Proteomes" id="UP000006647">
    <property type="component" value="Chromosome"/>
</dbReference>
<dbReference type="EnsemblBacteria" id="AAT75662">
    <property type="protein sequence ID" value="AAT75662"/>
    <property type="gene ID" value="Mfl305"/>
</dbReference>
<evidence type="ECO:0000259" key="2">
    <source>
        <dbReference type="Pfam" id="PF07510"/>
    </source>
</evidence>
<dbReference type="InterPro" id="IPR011089">
    <property type="entry name" value="GmrSD_C"/>
</dbReference>
<evidence type="ECO:0000313" key="4">
    <source>
        <dbReference type="Proteomes" id="UP000006647"/>
    </source>
</evidence>
<sequence>MKKRIFNKFQPYLNEFEKEKIALVEEKITGDNERIANDVSVDLIIILESKMMSILEKYDIYCPLDERGAKNLFDKIRSLYIREKKLESEKFTNVNIPKIIYSTFEYIRNWRNNDGGHASEFVINRSFMDTIHLLKCFDIVLSFLINFFDDLDFEINEFDEKGLLSSWNKRGHFIDEILEEDKKLDTTSIKLGKINLSSFVLNSEISFFIPSYQRKYRWESETCLELIENIISKIDQIDDEYFGTIAVTIEESKHNEKIRTIRLIDGQQRVTTSLIIFRAIYDVWNDKKNNSYEETVMDTPLELEKTFKEIGCAEKYKNVTGVKEENEALNFILNSNVSYVERLKTINSFELHNKSLAAKNYNAIHDRIKELNQDELLSFYNRYAYKFLISCVDFNKTPAEEMEIFETLNSKGTELDSFDMIKNFLFNLVDKEIYINNELEITRIFNDYISFNDMKLDEAKTRKVQENFLFGFCEYKMLNFKASDNTLSKNKKSILKHFKKIYEGKQNLSLEEYKKIVSEIGKYVFITKSFISKSYENDTNDILYPIRYNVSNISHKEVSIFILYYFIDLYAKNNWDSYNKTLNYSEKVNLMKDTLFEFERWLIALLQVYGTGQSLTKPILRLFRFLNTFDIDNHSVQSEIPNMIRKWLNLEATDAFAFLNNDQRRLLLENNELKMPNKDLFFENLINKKVQDKNVAMVILKRLESFLINNWEIKRDKNSLEHIMPRTIKKTKWIEYLKENESLTEKDILEKHSVYLDKLGNYMILDKSKENSKISNNDFEEKRKQYILWSNPLAELIFDYNEKKNLNNINKFGFDEIQERTVALAKIISENIYYK</sequence>
<evidence type="ECO:0000259" key="1">
    <source>
        <dbReference type="Pfam" id="PF03235"/>
    </source>
</evidence>
<dbReference type="STRING" id="265311.Mfl305"/>
<dbReference type="OrthoDB" id="9798761at2"/>
<name>Q6F1G1_MESFL</name>
<dbReference type="PANTHER" id="PTHR35149">
    <property type="entry name" value="SLL5132 PROTEIN"/>
    <property type="match status" value="1"/>
</dbReference>
<feature type="domain" description="GmrSD restriction endonucleases C-terminal" evidence="2">
    <location>
        <begin position="681"/>
        <end position="827"/>
    </location>
</feature>
<protein>
    <recommendedName>
        <fullName evidence="5">DUF262 domain-containing protein</fullName>
    </recommendedName>
</protein>
<keyword evidence="4" id="KW-1185">Reference proteome</keyword>
<dbReference type="InterPro" id="IPR004919">
    <property type="entry name" value="GmrSD_N"/>
</dbReference>
<accession>Q6F1G1</accession>
<dbReference type="Pfam" id="PF03235">
    <property type="entry name" value="GmrSD_N"/>
    <property type="match status" value="1"/>
</dbReference>
<dbReference type="KEGG" id="mfl:Mfl305"/>
<feature type="domain" description="GmrSD restriction endonucleases N-terminal" evidence="1">
    <location>
        <begin position="201"/>
        <end position="426"/>
    </location>
</feature>
<dbReference type="RefSeq" id="WP_011183202.1">
    <property type="nucleotide sequence ID" value="NC_006055.1"/>
</dbReference>
<dbReference type="AlphaFoldDB" id="Q6F1G1"/>
<evidence type="ECO:0000313" key="3">
    <source>
        <dbReference type="EMBL" id="AAT75662.1"/>
    </source>
</evidence>
<organism evidence="3 4">
    <name type="scientific">Mesoplasma florum (strain ATCC 33453 / NBRC 100688 / NCTC 11704 / L1)</name>
    <name type="common">Acholeplasma florum</name>
    <dbReference type="NCBI Taxonomy" id="265311"/>
    <lineage>
        <taxon>Bacteria</taxon>
        <taxon>Bacillati</taxon>
        <taxon>Mycoplasmatota</taxon>
        <taxon>Mollicutes</taxon>
        <taxon>Entomoplasmatales</taxon>
        <taxon>Entomoplasmataceae</taxon>
        <taxon>Mesoplasma</taxon>
    </lineage>
</organism>
<dbReference type="HOGENOM" id="CLU_344151_0_0_14"/>
<reference evidence="3 4" key="1">
    <citation type="submission" date="2004-06" db="EMBL/GenBank/DDBJ databases">
        <authorList>
            <person name="Birren B.W."/>
            <person name="Stange-Thomann N."/>
            <person name="Hafez N."/>
            <person name="DeCaprio D."/>
            <person name="Fisher S."/>
            <person name="Butler J."/>
            <person name="Elkins T."/>
            <person name="Kodira C.D."/>
            <person name="Major J."/>
            <person name="Wang S."/>
            <person name="Nicol R."/>
            <person name="Nusbaum C."/>
        </authorList>
    </citation>
    <scope>NUCLEOTIDE SEQUENCE [LARGE SCALE GENOMIC DNA]</scope>
    <source>
        <strain evidence="4">ATCC 33453 / NBRC 100688 / NCTC 11704 / L1</strain>
    </source>
</reference>
<dbReference type="PATRIC" id="fig|265311.5.peg.305"/>
<dbReference type="EMBL" id="AE017263">
    <property type="protein sequence ID" value="AAT75662.1"/>
    <property type="molecule type" value="Genomic_DNA"/>
</dbReference>
<proteinExistence type="predicted"/>